<feature type="region of interest" description="Disordered" evidence="10">
    <location>
        <begin position="622"/>
        <end position="700"/>
    </location>
</feature>
<feature type="compositionally biased region" description="Basic and acidic residues" evidence="10">
    <location>
        <begin position="253"/>
        <end position="266"/>
    </location>
</feature>
<protein>
    <recommendedName>
        <fullName evidence="3">histone deacetylase</fullName>
        <ecNumber evidence="3">3.5.1.98</ecNumber>
    </recommendedName>
</protein>
<feature type="domain" description="Histone deacetylase" evidence="12">
    <location>
        <begin position="935"/>
        <end position="1399"/>
    </location>
</feature>
<evidence type="ECO:0000256" key="7">
    <source>
        <dbReference type="ARBA" id="ARBA00023015"/>
    </source>
</evidence>
<feature type="region of interest" description="Disordered" evidence="10">
    <location>
        <begin position="1093"/>
        <end position="1126"/>
    </location>
</feature>
<keyword evidence="11" id="KW-0472">Membrane</keyword>
<sequence>MKITKEKRNIRFEYELEKMKKKKKDNVLILNIINSKINYICYILKSDYRDIINDVSYENKCSLEICFYYCKAYITFLLLYYPYIHNYLKCLRSNKLRIYRNFYKYILNLPNNFCSLLFKLKIVDEVKRRDAQNSSNDYYHVGNMCDGGDVPPAMGSLHDFHASHASPALLQLSGANFFDAFSKDSYIKILFSRIYVKKYHKRIFKILKIVLFYHSLPVFSFSPKFFRTYHKGRRRGGKKQVSQNNVPQGGEFFTKDDTNERGKDIFKVSPPEEEEKKKEKKRKRKEKNEKRKEKNENLNQKKDLHNRVPFRRRYFKTPLFKHVEVPTIYLDDYDRSSSRLLVKKSLVKIRKRRKKGGDKVEDTFLSDNSASATSASVSSERSPSCLSDSEEEREVEAFLRQEVNVPNEESGGIPTTHSNVGASALEEGDYPKRICTHEESIHLMESTQNEHPSGATLEERNNSFQASTPRKGYSPQGLCMEENFLEFVRHEKGKNKSQKQIEYTYGNYVLKDIRKYLRQERKTGPKREKKKIYLHEMWKHIIDFDQTDDNKNTLIHKACLVSNANIIFLLLRLNVNLMVYNDKCELPIHCTLYNCDTYLFLLLLHNTVEYLFFFYLSAYGGGGRRGEGSPKVRATKKTNPTECPSNTGDAKPDDPRLKRELEEKQAQGKKTLLNEAHREEEHAQGTNGEGMLTEETGEECPTRKANKRHSKYIKDDFFYHKKINSVFLTAVVKLYLSILVKIIELGNFEFLKILYNYNKEIFCYILHRRDMCYFLCSFASMYNCMNVFLRHCNGMLRCQRCVGGSRKRKNDEGTRGAEHAFVVRKNRLREGATQVEEEKNNTHNVEDEEEKHRTHNMEEEETKYTTHNVEEAPHVDSARIAPQGKRPARCYPVKKRIDRQNGVEIFYSNECSKHIFVPEPSDHPYVRNKIKTNIPENSSRLDVLISNKHGILRLNTFVNFKLKKVERKATANDILRVHDISYVKMLLRRIKRFTSNKYDDVNPYDDFLENTKKNRKNYLSLSSDDLNVSSSFAVSDHMDVLNSSEIISAVCEEGASEGMEGSNEVGSECFNSGVPCGNKEARGEVLSIVRDNTKGGERELEMPSQSLSTDTKENAGGGIQSRKWNSANNGKEKVDKLILLDNDTFVNKHSFNCALNASGVVLEALDFIHRKKKRKKKIFCVVRPPGHHLGTYGAAQFNQSDEDRAAGSQGFCLLNNVAIGMSYAKYKYERFERIAVIDFDIHHGNGTEQIIRNLGLKKIRINDYVDIYSWKGWKDKNDRNSVFFSSIHAFDGYFYPGTGNDTVELEPYIINVTLKKNMNEQDFLQLFHDNILIHLFHFRPNLLFLSAGFDGHRLDFVNNGFVKKNTSTYFHMTNLILSLQNKLRFPIISVLEGGYNTSNDMASVFSLSVLEHLLSFYYSDAVFVAGRRRGHFARRATMVNKANRKVTTANRKVVTADKKSPTATSTTIHCAKGGTLKFPHISVGKIKMDAMFKKYFAIFKEKTKETENLKLTKCVRDYEAYLKHFVEKQNEVKMKVNTFLSKHMRHFDSLLYQRRALHFCNLGQISLPFEAYFYEVMRHFRIFLEGSEVAKMDARELSTNSREFFSVLNSPSDLRDLDPVYFQR</sequence>
<evidence type="ECO:0000256" key="8">
    <source>
        <dbReference type="ARBA" id="ARBA00023163"/>
    </source>
</evidence>
<comment type="similarity">
    <text evidence="2">Belongs to the histone deacetylase family. HD type 2 subfamily.</text>
</comment>
<keyword evidence="4" id="KW-0678">Repressor</keyword>
<dbReference type="InterPro" id="IPR023696">
    <property type="entry name" value="Ureohydrolase_dom_sf"/>
</dbReference>
<name>W7A7P7_9APIC</name>
<dbReference type="PANTHER" id="PTHR10625">
    <property type="entry name" value="HISTONE DEACETYLASE HDAC1-RELATED"/>
    <property type="match status" value="1"/>
</dbReference>
<evidence type="ECO:0000256" key="2">
    <source>
        <dbReference type="ARBA" id="ARBA00007738"/>
    </source>
</evidence>
<dbReference type="GO" id="GO:0141221">
    <property type="term" value="F:histone deacetylase activity, hydrolytic mechanism"/>
    <property type="evidence" value="ECO:0007669"/>
    <property type="project" value="UniProtKB-EC"/>
</dbReference>
<feature type="region of interest" description="Disordered" evidence="10">
    <location>
        <begin position="232"/>
        <end position="307"/>
    </location>
</feature>
<keyword evidence="6" id="KW-0156">Chromatin regulator</keyword>
<dbReference type="InterPro" id="IPR023801">
    <property type="entry name" value="His_deacetylse_dom"/>
</dbReference>
<dbReference type="InterPro" id="IPR037138">
    <property type="entry name" value="His_deacetylse_dom_sf"/>
</dbReference>
<evidence type="ECO:0000256" key="5">
    <source>
        <dbReference type="ARBA" id="ARBA00022801"/>
    </source>
</evidence>
<proteinExistence type="inferred from homology"/>
<dbReference type="PANTHER" id="PTHR10625:SF5">
    <property type="entry name" value="HISTONE DEACETYLASE"/>
    <property type="match status" value="1"/>
</dbReference>
<evidence type="ECO:0000313" key="13">
    <source>
        <dbReference type="EMBL" id="EUD69197.1"/>
    </source>
</evidence>
<keyword evidence="5" id="KW-0378">Hydrolase</keyword>
<dbReference type="PRINTS" id="PR01270">
    <property type="entry name" value="HDASUPER"/>
</dbReference>
<feature type="compositionally biased region" description="Low complexity" evidence="10">
    <location>
        <begin position="366"/>
        <end position="384"/>
    </location>
</feature>
<reference evidence="13 14" key="1">
    <citation type="submission" date="2013-02" db="EMBL/GenBank/DDBJ databases">
        <title>The Genome Sequence of Plasmodium inui San Antonio 1.</title>
        <authorList>
            <consortium name="The Broad Institute Genome Sequencing Platform"/>
            <consortium name="The Broad Institute Genome Sequencing Center for Infectious Disease"/>
            <person name="Neafsey D."/>
            <person name="Cheeseman I."/>
            <person name="Volkman S."/>
            <person name="Adams J."/>
            <person name="Walker B."/>
            <person name="Young S.K."/>
            <person name="Zeng Q."/>
            <person name="Gargeya S."/>
            <person name="Fitzgerald M."/>
            <person name="Haas B."/>
            <person name="Abouelleil A."/>
            <person name="Alvarado L."/>
            <person name="Arachchi H.M."/>
            <person name="Berlin A.M."/>
            <person name="Chapman S.B."/>
            <person name="Dewar J."/>
            <person name="Goldberg J."/>
            <person name="Griggs A."/>
            <person name="Gujja S."/>
            <person name="Hansen M."/>
            <person name="Howarth C."/>
            <person name="Imamovic A."/>
            <person name="Larimer J."/>
            <person name="McCowan C."/>
            <person name="Murphy C."/>
            <person name="Neiman D."/>
            <person name="Pearson M."/>
            <person name="Priest M."/>
            <person name="Roberts A."/>
            <person name="Saif S."/>
            <person name="Shea T."/>
            <person name="Sisk P."/>
            <person name="Sykes S."/>
            <person name="Wortman J."/>
            <person name="Nusbaum C."/>
            <person name="Birren B."/>
        </authorList>
    </citation>
    <scope>NUCLEOTIDE SEQUENCE [LARGE SCALE GENOMIC DNA]</scope>
    <source>
        <strain evidence="13 14">San Antonio 1</strain>
    </source>
</reference>
<dbReference type="EC" id="3.5.1.98" evidence="3"/>
<keyword evidence="14" id="KW-1185">Reference proteome</keyword>
<dbReference type="EMBL" id="KI965460">
    <property type="protein sequence ID" value="EUD69197.1"/>
    <property type="molecule type" value="Genomic_DNA"/>
</dbReference>
<dbReference type="GO" id="GO:0040029">
    <property type="term" value="P:epigenetic regulation of gene expression"/>
    <property type="evidence" value="ECO:0007669"/>
    <property type="project" value="TreeGrafter"/>
</dbReference>
<feature type="compositionally biased region" description="Basic and acidic residues" evidence="10">
    <location>
        <begin position="286"/>
        <end position="306"/>
    </location>
</feature>
<dbReference type="InterPro" id="IPR000286">
    <property type="entry name" value="HDACs"/>
</dbReference>
<dbReference type="Proteomes" id="UP000030640">
    <property type="component" value="Unassembled WGS sequence"/>
</dbReference>
<feature type="region of interest" description="Disordered" evidence="10">
    <location>
        <begin position="834"/>
        <end position="865"/>
    </location>
</feature>
<feature type="compositionally biased region" description="Polar residues" evidence="10">
    <location>
        <begin position="637"/>
        <end position="648"/>
    </location>
</feature>
<dbReference type="InterPro" id="IPR036770">
    <property type="entry name" value="Ankyrin_rpt-contain_sf"/>
</dbReference>
<feature type="compositionally biased region" description="Low complexity" evidence="10">
    <location>
        <begin position="685"/>
        <end position="694"/>
    </location>
</feature>
<keyword evidence="8" id="KW-0804">Transcription</keyword>
<dbReference type="SUPFAM" id="SSF52768">
    <property type="entry name" value="Arginase/deacetylase"/>
    <property type="match status" value="1"/>
</dbReference>
<evidence type="ECO:0000256" key="11">
    <source>
        <dbReference type="SAM" id="Phobius"/>
    </source>
</evidence>
<dbReference type="OrthoDB" id="424012at2759"/>
<evidence type="ECO:0000256" key="9">
    <source>
        <dbReference type="ARBA" id="ARBA00023242"/>
    </source>
</evidence>
<dbReference type="Gene3D" id="3.40.800.20">
    <property type="entry name" value="Histone deacetylase domain"/>
    <property type="match status" value="1"/>
</dbReference>
<dbReference type="GO" id="GO:0000118">
    <property type="term" value="C:histone deacetylase complex"/>
    <property type="evidence" value="ECO:0007669"/>
    <property type="project" value="TreeGrafter"/>
</dbReference>
<evidence type="ECO:0000256" key="10">
    <source>
        <dbReference type="SAM" id="MobiDB-lite"/>
    </source>
</evidence>
<comment type="subcellular location">
    <subcellularLocation>
        <location evidence="1">Nucleus</location>
    </subcellularLocation>
</comment>
<evidence type="ECO:0000256" key="1">
    <source>
        <dbReference type="ARBA" id="ARBA00004123"/>
    </source>
</evidence>
<dbReference type="RefSeq" id="XP_008813899.1">
    <property type="nucleotide sequence ID" value="XM_008815677.1"/>
</dbReference>
<dbReference type="Pfam" id="PF00850">
    <property type="entry name" value="Hist_deacetyl"/>
    <property type="match status" value="1"/>
</dbReference>
<feature type="region of interest" description="Disordered" evidence="10">
    <location>
        <begin position="351"/>
        <end position="393"/>
    </location>
</feature>
<evidence type="ECO:0000256" key="6">
    <source>
        <dbReference type="ARBA" id="ARBA00022853"/>
    </source>
</evidence>
<organism evidence="13 14">
    <name type="scientific">Plasmodium inui San Antonio 1</name>
    <dbReference type="NCBI Taxonomy" id="1237626"/>
    <lineage>
        <taxon>Eukaryota</taxon>
        <taxon>Sar</taxon>
        <taxon>Alveolata</taxon>
        <taxon>Apicomplexa</taxon>
        <taxon>Aconoidasida</taxon>
        <taxon>Haemosporida</taxon>
        <taxon>Plasmodiidae</taxon>
        <taxon>Plasmodium</taxon>
        <taxon>Plasmodium (Plasmodium)</taxon>
    </lineage>
</organism>
<dbReference type="GO" id="GO:0005737">
    <property type="term" value="C:cytoplasm"/>
    <property type="evidence" value="ECO:0007669"/>
    <property type="project" value="TreeGrafter"/>
</dbReference>
<gene>
    <name evidence="13" type="ORF">C922_00060</name>
</gene>
<keyword evidence="7" id="KW-0805">Transcription regulation</keyword>
<evidence type="ECO:0000256" key="3">
    <source>
        <dbReference type="ARBA" id="ARBA00012111"/>
    </source>
</evidence>
<keyword evidence="11" id="KW-0812">Transmembrane</keyword>
<feature type="compositionally biased region" description="Basic and acidic residues" evidence="10">
    <location>
        <begin position="650"/>
        <end position="666"/>
    </location>
</feature>
<evidence type="ECO:0000256" key="4">
    <source>
        <dbReference type="ARBA" id="ARBA00022491"/>
    </source>
</evidence>
<keyword evidence="11" id="KW-1133">Transmembrane helix</keyword>
<keyword evidence="9" id="KW-0539">Nucleus</keyword>
<evidence type="ECO:0000259" key="12">
    <source>
        <dbReference type="Pfam" id="PF00850"/>
    </source>
</evidence>
<feature type="transmembrane region" description="Helical" evidence="11">
    <location>
        <begin position="65"/>
        <end position="84"/>
    </location>
</feature>
<accession>W7A7P7</accession>
<dbReference type="SUPFAM" id="SSF48403">
    <property type="entry name" value="Ankyrin repeat"/>
    <property type="match status" value="1"/>
</dbReference>
<dbReference type="GeneID" id="20035334"/>
<dbReference type="VEuPathDB" id="PlasmoDB:C922_00060"/>
<feature type="compositionally biased region" description="Basic and acidic residues" evidence="10">
    <location>
        <begin position="836"/>
        <end position="865"/>
    </location>
</feature>
<evidence type="ECO:0000313" key="14">
    <source>
        <dbReference type="Proteomes" id="UP000030640"/>
    </source>
</evidence>
<dbReference type="Gene3D" id="1.25.40.20">
    <property type="entry name" value="Ankyrin repeat-containing domain"/>
    <property type="match status" value="1"/>
</dbReference>